<gene>
    <name evidence="9" type="primary">fldA</name>
    <name evidence="9" type="ORF">BN3087_360001</name>
</gene>
<evidence type="ECO:0000256" key="1">
    <source>
        <dbReference type="ARBA" id="ARBA00001917"/>
    </source>
</evidence>
<proteinExistence type="inferred from homology"/>
<evidence type="ECO:0000256" key="3">
    <source>
        <dbReference type="ARBA" id="ARBA00022448"/>
    </source>
</evidence>
<keyword evidence="5 7" id="KW-0288">FMN</keyword>
<comment type="similarity">
    <text evidence="2 7">Belongs to the flavodoxin family.</text>
</comment>
<sequence length="171" mass="19129">MNIGIFYASAGGATASIAESLAEEFVIDEENMIFMEDDYEDLEQFEPFDVLFIGSSTWGKGDPHFSWVDAILEIENDADFEGKKVAFFGAGDCDKHSEQFCSALGKLYKTFTKAGAEPIGFVSKDDYSYEFSLAQIDDKFCGLAIDNHNEKDKTPKRVNDWIENLKLELGV</sequence>
<protein>
    <recommendedName>
        <fullName evidence="7">Flavodoxin</fullName>
    </recommendedName>
</protein>
<dbReference type="InterPro" id="IPR029039">
    <property type="entry name" value="Flavoprotein-like_sf"/>
</dbReference>
<dbReference type="InterPro" id="IPR010086">
    <property type="entry name" value="Flavodoxin_lc"/>
</dbReference>
<evidence type="ECO:0000256" key="2">
    <source>
        <dbReference type="ARBA" id="ARBA00005267"/>
    </source>
</evidence>
<feature type="domain" description="Flavodoxin-like" evidence="8">
    <location>
        <begin position="3"/>
        <end position="166"/>
    </location>
</feature>
<dbReference type="PANTHER" id="PTHR42809:SF1">
    <property type="entry name" value="FLAVODOXIN 1"/>
    <property type="match status" value="1"/>
</dbReference>
<dbReference type="PROSITE" id="PS00201">
    <property type="entry name" value="FLAVODOXIN"/>
    <property type="match status" value="1"/>
</dbReference>
<evidence type="ECO:0000256" key="7">
    <source>
        <dbReference type="PIRNR" id="PIRNR038996"/>
    </source>
</evidence>
<comment type="cofactor">
    <cofactor evidence="1 7">
        <name>FMN</name>
        <dbReference type="ChEBI" id="CHEBI:58210"/>
    </cofactor>
</comment>
<dbReference type="GO" id="GO:0010181">
    <property type="term" value="F:FMN binding"/>
    <property type="evidence" value="ECO:0007669"/>
    <property type="project" value="UniProtKB-UniRule"/>
</dbReference>
<evidence type="ECO:0000256" key="5">
    <source>
        <dbReference type="ARBA" id="ARBA00022643"/>
    </source>
</evidence>
<comment type="function">
    <text evidence="7">Low-potential electron donor to a number of redox enzymes.</text>
</comment>
<dbReference type="AlphaFoldDB" id="A0A0S4XME4"/>
<accession>A0A0S4XME4</accession>
<keyword evidence="6 7" id="KW-0249">Electron transport</keyword>
<dbReference type="InterPro" id="IPR050619">
    <property type="entry name" value="Flavodoxin"/>
</dbReference>
<dbReference type="GO" id="GO:0009055">
    <property type="term" value="F:electron transfer activity"/>
    <property type="evidence" value="ECO:0007669"/>
    <property type="project" value="UniProtKB-UniRule"/>
</dbReference>
<keyword evidence="3 7" id="KW-0813">Transport</keyword>
<dbReference type="EMBL" id="FAXN01000036">
    <property type="protein sequence ID" value="CUV65467.1"/>
    <property type="molecule type" value="Genomic_DNA"/>
</dbReference>
<dbReference type="Gene3D" id="3.40.50.360">
    <property type="match status" value="1"/>
</dbReference>
<dbReference type="PROSITE" id="PS50902">
    <property type="entry name" value="FLAVODOXIN_LIKE"/>
    <property type="match status" value="1"/>
</dbReference>
<organism evidence="9">
    <name type="scientific">Sulfurovum sp. enrichment culture clone C5</name>
    <dbReference type="NCBI Taxonomy" id="497650"/>
    <lineage>
        <taxon>Bacteria</taxon>
        <taxon>Pseudomonadati</taxon>
        <taxon>Campylobacterota</taxon>
        <taxon>Epsilonproteobacteria</taxon>
        <taxon>Campylobacterales</taxon>
        <taxon>Sulfurovaceae</taxon>
        <taxon>Sulfurovum</taxon>
        <taxon>environmental samples</taxon>
    </lineage>
</organism>
<dbReference type="PANTHER" id="PTHR42809">
    <property type="entry name" value="FLAVODOXIN 2"/>
    <property type="match status" value="1"/>
</dbReference>
<dbReference type="InterPro" id="IPR008254">
    <property type="entry name" value="Flavodoxin/NO_synth"/>
</dbReference>
<dbReference type="SUPFAM" id="SSF52218">
    <property type="entry name" value="Flavoproteins"/>
    <property type="match status" value="1"/>
</dbReference>
<evidence type="ECO:0000259" key="8">
    <source>
        <dbReference type="PROSITE" id="PS50902"/>
    </source>
</evidence>
<dbReference type="NCBIfam" id="TIGR01752">
    <property type="entry name" value="flav_long"/>
    <property type="match status" value="1"/>
</dbReference>
<dbReference type="InterPro" id="IPR001226">
    <property type="entry name" value="Flavodoxin_CS"/>
</dbReference>
<name>A0A0S4XME4_9BACT</name>
<reference evidence="9" key="1">
    <citation type="submission" date="2015-11" db="EMBL/GenBank/DDBJ databases">
        <authorList>
            <person name="Zhang Y."/>
            <person name="Guo Z."/>
        </authorList>
    </citation>
    <scope>NUCLEOTIDE SEQUENCE</scope>
    <source>
        <strain evidence="9">BN30871</strain>
    </source>
</reference>
<evidence type="ECO:0000256" key="4">
    <source>
        <dbReference type="ARBA" id="ARBA00022630"/>
    </source>
</evidence>
<keyword evidence="4 7" id="KW-0285">Flavoprotein</keyword>
<evidence type="ECO:0000256" key="6">
    <source>
        <dbReference type="ARBA" id="ARBA00022982"/>
    </source>
</evidence>
<dbReference type="PIRSF" id="PIRSF038996">
    <property type="entry name" value="FldA"/>
    <property type="match status" value="1"/>
</dbReference>
<evidence type="ECO:0000313" key="9">
    <source>
        <dbReference type="EMBL" id="CUV65467.1"/>
    </source>
</evidence>
<dbReference type="Pfam" id="PF00258">
    <property type="entry name" value="Flavodoxin_1"/>
    <property type="match status" value="1"/>
</dbReference>